<dbReference type="PANTHER" id="PTHR46534">
    <property type="entry name" value="IGGFC_BINDING DOMAIN-CONTAINING PROTEIN"/>
    <property type="match status" value="1"/>
</dbReference>
<evidence type="ECO:0000256" key="1">
    <source>
        <dbReference type="SAM" id="SignalP"/>
    </source>
</evidence>
<dbReference type="RefSeq" id="WP_146648883.1">
    <property type="nucleotide sequence ID" value="NZ_CP012333.1"/>
</dbReference>
<protein>
    <recommendedName>
        <fullName evidence="2">IgGFc-binding protein N-terminal domain-containing protein</fullName>
    </recommendedName>
</protein>
<dbReference type="PROSITE" id="PS51257">
    <property type="entry name" value="PROKAR_LIPOPROTEIN"/>
    <property type="match status" value="1"/>
</dbReference>
<dbReference type="InterPro" id="IPR035234">
    <property type="entry name" value="IgGFc-bd_N"/>
</dbReference>
<dbReference type="Proteomes" id="UP000064967">
    <property type="component" value="Chromosome"/>
</dbReference>
<gene>
    <name evidence="3" type="ORF">AKJ09_04463</name>
</gene>
<keyword evidence="4" id="KW-1185">Reference proteome</keyword>
<reference evidence="3 4" key="1">
    <citation type="submission" date="2015-08" db="EMBL/GenBank/DDBJ databases">
        <authorList>
            <person name="Babu N.S."/>
            <person name="Beckwith C.J."/>
            <person name="Beseler K.G."/>
            <person name="Brison A."/>
            <person name="Carone J.V."/>
            <person name="Caskin T.P."/>
            <person name="Diamond M."/>
            <person name="Durham M.E."/>
            <person name="Foxe J.M."/>
            <person name="Go M."/>
            <person name="Henderson B.A."/>
            <person name="Jones I.B."/>
            <person name="McGettigan J.A."/>
            <person name="Micheletti S.J."/>
            <person name="Nasrallah M.E."/>
            <person name="Ortiz D."/>
            <person name="Piller C.R."/>
            <person name="Privatt S.R."/>
            <person name="Schneider S.L."/>
            <person name="Sharp S."/>
            <person name="Smith T.C."/>
            <person name="Stanton J.D."/>
            <person name="Ullery H.E."/>
            <person name="Wilson R.J."/>
            <person name="Serrano M.G."/>
            <person name="Buck G."/>
            <person name="Lee V."/>
            <person name="Wang Y."/>
            <person name="Carvalho R."/>
            <person name="Voegtly L."/>
            <person name="Shi R."/>
            <person name="Duckworth R."/>
            <person name="Johnson A."/>
            <person name="Loviza R."/>
            <person name="Walstead R."/>
            <person name="Shah Z."/>
            <person name="Kiflezghi M."/>
            <person name="Wade K."/>
            <person name="Ball S.L."/>
            <person name="Bradley K.W."/>
            <person name="Asai D.J."/>
            <person name="Bowman C.A."/>
            <person name="Russell D.A."/>
            <person name="Pope W.H."/>
            <person name="Jacobs-Sera D."/>
            <person name="Hendrix R.W."/>
            <person name="Hatfull G.F."/>
        </authorList>
    </citation>
    <scope>NUCLEOTIDE SEQUENCE [LARGE SCALE GENOMIC DNA]</scope>
    <source>
        <strain evidence="3 4">DSM 27648</strain>
    </source>
</reference>
<feature type="signal peptide" evidence="1">
    <location>
        <begin position="1"/>
        <end position="26"/>
    </location>
</feature>
<dbReference type="KEGG" id="llu:AKJ09_04463"/>
<feature type="chain" id="PRO_5005466241" description="IgGFc-binding protein N-terminal domain-containing protein" evidence="1">
    <location>
        <begin position="27"/>
        <end position="593"/>
    </location>
</feature>
<evidence type="ECO:0000313" key="4">
    <source>
        <dbReference type="Proteomes" id="UP000064967"/>
    </source>
</evidence>
<dbReference type="EMBL" id="CP012333">
    <property type="protein sequence ID" value="AKU97799.1"/>
    <property type="molecule type" value="Genomic_DNA"/>
</dbReference>
<evidence type="ECO:0000259" key="2">
    <source>
        <dbReference type="Pfam" id="PF17517"/>
    </source>
</evidence>
<dbReference type="AlphaFoldDB" id="A0A0K1PXE3"/>
<accession>A0A0K1PXE3</accession>
<proteinExistence type="predicted"/>
<sequence length="593" mass="62365">MSVRASSVAALSFVGLALIAAAAAIACGEDRGEFDTSGNGFDAAQEAGDAGDCPFQCSIDGRQVVRSCSGEVVETCSEEQACGAALCQEPCAAAAADQSSNGCEFYFQSPAPFADAPDSCYATFIVNTSTQPAEISLERDGKSLDISKAVFRPTSGSDRLTPQSGPIAPGDSVILFVSDHDPEKPMSGAHYAGCPSGVVPAVLSGLTSSSTGIGTSFHLKTSKPVSLVAMYPFGGATTFLPSATLLLPVVTWGKQHLIVNPWEGGEGMTTQIVASEDETEITILPTHEIQNGTGVKGAAAKVPATYRLGKGQHLQFVQSSDLSGSIVESTKPTTTFGGHLCANIPTTGGACDSLDQQIPAFEQWGSEYVGVGYRPRTGNEHETMPYRIVAARDGTRLDYDPVIPAGAPTELSAGEVATFPAGTGDAFVVRTQDADHPIYVAAFMTGFEGGYFGSPSTGQWGDPEFVNVIPSRQYLNSYSFYADPSYPETSLVIVRAKTRGEFKDVWLECAGNLTDFKPIGTRGEYEFTRVDLARSGGPGQKFGDKTCQNGLQKMKSDGPFTATVWGWGVASSYAYPGGMAHRKLVTTPLPPVR</sequence>
<evidence type="ECO:0000313" key="3">
    <source>
        <dbReference type="EMBL" id="AKU97799.1"/>
    </source>
</evidence>
<name>A0A0K1PXE3_9BACT</name>
<feature type="domain" description="IgGFc-binding protein N-terminal" evidence="2">
    <location>
        <begin position="242"/>
        <end position="566"/>
    </location>
</feature>
<keyword evidence="1" id="KW-0732">Signal</keyword>
<dbReference type="STRING" id="1391654.AKJ09_04463"/>
<dbReference type="OrthoDB" id="5524783at2"/>
<dbReference type="Pfam" id="PF17517">
    <property type="entry name" value="IgGFc_binding"/>
    <property type="match status" value="1"/>
</dbReference>
<dbReference type="PANTHER" id="PTHR46534:SF1">
    <property type="entry name" value="IGGFC-BINDING PROTEIN N-TERMINAL DOMAIN-CONTAINING PROTEIN"/>
    <property type="match status" value="1"/>
</dbReference>
<organism evidence="3 4">
    <name type="scientific">Labilithrix luteola</name>
    <dbReference type="NCBI Taxonomy" id="1391654"/>
    <lineage>
        <taxon>Bacteria</taxon>
        <taxon>Pseudomonadati</taxon>
        <taxon>Myxococcota</taxon>
        <taxon>Polyangia</taxon>
        <taxon>Polyangiales</taxon>
        <taxon>Labilitrichaceae</taxon>
        <taxon>Labilithrix</taxon>
    </lineage>
</organism>